<comment type="subcellular location">
    <subcellularLocation>
        <location evidence="1">Cytoplasm</location>
    </subcellularLocation>
</comment>
<dbReference type="SUPFAM" id="SSF56784">
    <property type="entry name" value="HAD-like"/>
    <property type="match status" value="1"/>
</dbReference>
<evidence type="ECO:0000313" key="8">
    <source>
        <dbReference type="EMBL" id="PIP62152.1"/>
    </source>
</evidence>
<evidence type="ECO:0000256" key="5">
    <source>
        <dbReference type="ARBA" id="ARBA00022801"/>
    </source>
</evidence>
<evidence type="ECO:0000256" key="7">
    <source>
        <dbReference type="ARBA" id="ARBA00031828"/>
    </source>
</evidence>
<evidence type="ECO:0000256" key="4">
    <source>
        <dbReference type="ARBA" id="ARBA00022723"/>
    </source>
</evidence>
<evidence type="ECO:0000256" key="3">
    <source>
        <dbReference type="ARBA" id="ARBA00022490"/>
    </source>
</evidence>
<dbReference type="GO" id="GO:0005975">
    <property type="term" value="P:carbohydrate metabolic process"/>
    <property type="evidence" value="ECO:0007669"/>
    <property type="project" value="InterPro"/>
</dbReference>
<dbReference type="AlphaFoldDB" id="A0A2H0BWV3"/>
<name>A0A2H0BWV3_9BACT</name>
<dbReference type="Proteomes" id="UP000231246">
    <property type="component" value="Unassembled WGS sequence"/>
</dbReference>
<dbReference type="GO" id="GO:0016791">
    <property type="term" value="F:phosphatase activity"/>
    <property type="evidence" value="ECO:0007669"/>
    <property type="project" value="InterPro"/>
</dbReference>
<dbReference type="GO" id="GO:0005737">
    <property type="term" value="C:cytoplasm"/>
    <property type="evidence" value="ECO:0007669"/>
    <property type="project" value="UniProtKB-SubCell"/>
</dbReference>
<keyword evidence="6" id="KW-0119">Carbohydrate metabolism</keyword>
<reference evidence="8 9" key="1">
    <citation type="submission" date="2017-09" db="EMBL/GenBank/DDBJ databases">
        <title>Depth-based differentiation of microbial function through sediment-hosted aquifers and enrichment of novel symbionts in the deep terrestrial subsurface.</title>
        <authorList>
            <person name="Probst A.J."/>
            <person name="Ladd B."/>
            <person name="Jarett J.K."/>
            <person name="Geller-Mcgrath D.E."/>
            <person name="Sieber C.M."/>
            <person name="Emerson J.B."/>
            <person name="Anantharaman K."/>
            <person name="Thomas B.C."/>
            <person name="Malmstrom R."/>
            <person name="Stieglmeier M."/>
            <person name="Klingl A."/>
            <person name="Woyke T."/>
            <person name="Ryan C.M."/>
            <person name="Banfield J.F."/>
        </authorList>
    </citation>
    <scope>NUCLEOTIDE SEQUENCE [LARGE SCALE GENOMIC DNA]</scope>
    <source>
        <strain evidence="8">CG22_combo_CG10-13_8_21_14_all_38_20</strain>
    </source>
</reference>
<dbReference type="InterPro" id="IPR004446">
    <property type="entry name" value="Heptose_bisP_phosphatase"/>
</dbReference>
<dbReference type="GO" id="GO:0046872">
    <property type="term" value="F:metal ion binding"/>
    <property type="evidence" value="ECO:0007669"/>
    <property type="project" value="UniProtKB-KW"/>
</dbReference>
<dbReference type="InterPro" id="IPR036412">
    <property type="entry name" value="HAD-like_sf"/>
</dbReference>
<evidence type="ECO:0000256" key="6">
    <source>
        <dbReference type="ARBA" id="ARBA00023277"/>
    </source>
</evidence>
<keyword evidence="3" id="KW-0963">Cytoplasm</keyword>
<dbReference type="PANTHER" id="PTHR42891:SF1">
    <property type="entry name" value="D-GLYCERO-BETA-D-MANNO-HEPTOSE-1,7-BISPHOSPHATE 7-PHOSPHATASE"/>
    <property type="match status" value="1"/>
</dbReference>
<dbReference type="InterPro" id="IPR006543">
    <property type="entry name" value="Histidinol-phos"/>
</dbReference>
<dbReference type="InterPro" id="IPR023214">
    <property type="entry name" value="HAD_sf"/>
</dbReference>
<keyword evidence="4" id="KW-0479">Metal-binding</keyword>
<dbReference type="Gene3D" id="3.40.50.1000">
    <property type="entry name" value="HAD superfamily/HAD-like"/>
    <property type="match status" value="1"/>
</dbReference>
<organism evidence="8 9">
    <name type="scientific">Candidatus Roizmanbacteria bacterium CG22_combo_CG10-13_8_21_14_all_38_20</name>
    <dbReference type="NCBI Taxonomy" id="1974862"/>
    <lineage>
        <taxon>Bacteria</taxon>
        <taxon>Candidatus Roizmaniibacteriota</taxon>
    </lineage>
</organism>
<dbReference type="NCBIfam" id="TIGR01656">
    <property type="entry name" value="Histidinol-ppas"/>
    <property type="match status" value="1"/>
</dbReference>
<proteinExistence type="inferred from homology"/>
<dbReference type="PANTHER" id="PTHR42891">
    <property type="entry name" value="D-GLYCERO-BETA-D-MANNO-HEPTOSE-1,7-BISPHOSPHATE 7-PHOSPHATASE"/>
    <property type="match status" value="1"/>
</dbReference>
<dbReference type="Pfam" id="PF13242">
    <property type="entry name" value="Hydrolase_like"/>
    <property type="match status" value="1"/>
</dbReference>
<accession>A0A2H0BWV3</accession>
<evidence type="ECO:0000313" key="9">
    <source>
        <dbReference type="Proteomes" id="UP000231246"/>
    </source>
</evidence>
<keyword evidence="5" id="KW-0378">Hydrolase</keyword>
<evidence type="ECO:0000256" key="2">
    <source>
        <dbReference type="ARBA" id="ARBA00005628"/>
    </source>
</evidence>
<sequence length="125" mass="14431">MVSNQSGLGTDKFPDESFWTPQNKLMDIFEDNNIVFEKTYFCPHFREDNCNCMKPETRLIDDFLEKNRVDLKQSYTIGDRESDVELAKNIGCKSIAYSDKPNLNAVFSSNHWNKIADLILQGLTL</sequence>
<dbReference type="NCBIfam" id="TIGR01662">
    <property type="entry name" value="HAD-SF-IIIA"/>
    <property type="match status" value="1"/>
</dbReference>
<comment type="caution">
    <text evidence="8">The sequence shown here is derived from an EMBL/GenBank/DDBJ whole genome shotgun (WGS) entry which is preliminary data.</text>
</comment>
<dbReference type="InterPro" id="IPR006549">
    <property type="entry name" value="HAD-SF_hydro_IIIA"/>
</dbReference>
<comment type="similarity">
    <text evidence="2">Belongs to the GmhB family.</text>
</comment>
<gene>
    <name evidence="8" type="ORF">COW99_00505</name>
</gene>
<dbReference type="EMBL" id="PCTA01000003">
    <property type="protein sequence ID" value="PIP62152.1"/>
    <property type="molecule type" value="Genomic_DNA"/>
</dbReference>
<evidence type="ECO:0000256" key="1">
    <source>
        <dbReference type="ARBA" id="ARBA00004496"/>
    </source>
</evidence>
<protein>
    <recommendedName>
        <fullName evidence="7">D,D-heptose 1,7-bisphosphate phosphatase</fullName>
    </recommendedName>
</protein>